<dbReference type="AlphaFoldDB" id="A0A3P7KJR2"/>
<reference evidence="1 2" key="1">
    <citation type="submission" date="2018-11" db="EMBL/GenBank/DDBJ databases">
        <authorList>
            <consortium name="Pathogen Informatics"/>
        </authorList>
    </citation>
    <scope>NUCLEOTIDE SEQUENCE [LARGE SCALE GENOMIC DNA]</scope>
</reference>
<gene>
    <name evidence="1" type="ORF">SVUK_LOCUS6153</name>
</gene>
<proteinExistence type="predicted"/>
<protein>
    <submittedName>
        <fullName evidence="1">Uncharacterized protein</fullName>
    </submittedName>
</protein>
<organism evidence="1 2">
    <name type="scientific">Strongylus vulgaris</name>
    <name type="common">Blood worm</name>
    <dbReference type="NCBI Taxonomy" id="40348"/>
    <lineage>
        <taxon>Eukaryota</taxon>
        <taxon>Metazoa</taxon>
        <taxon>Ecdysozoa</taxon>
        <taxon>Nematoda</taxon>
        <taxon>Chromadorea</taxon>
        <taxon>Rhabditida</taxon>
        <taxon>Rhabditina</taxon>
        <taxon>Rhabditomorpha</taxon>
        <taxon>Strongyloidea</taxon>
        <taxon>Strongylidae</taxon>
        <taxon>Strongylus</taxon>
    </lineage>
</organism>
<dbReference type="EMBL" id="UYYB01019040">
    <property type="protein sequence ID" value="VDM71155.1"/>
    <property type="molecule type" value="Genomic_DNA"/>
</dbReference>
<dbReference type="OrthoDB" id="448954at2759"/>
<dbReference type="Proteomes" id="UP000270094">
    <property type="component" value="Unassembled WGS sequence"/>
</dbReference>
<evidence type="ECO:0000313" key="2">
    <source>
        <dbReference type="Proteomes" id="UP000270094"/>
    </source>
</evidence>
<accession>A0A3P7KJR2</accession>
<sequence length="81" mass="9108">MLAWPFEPGYSERSDRLANIAKREVQTFSADTRNEIALLTTQLLVLIDCSRPPPILPSKIKSESSKCRSHNCCSCINDVKL</sequence>
<keyword evidence="2" id="KW-1185">Reference proteome</keyword>
<name>A0A3P7KJR2_STRVU</name>
<evidence type="ECO:0000313" key="1">
    <source>
        <dbReference type="EMBL" id="VDM71155.1"/>
    </source>
</evidence>